<reference evidence="2 3" key="1">
    <citation type="submission" date="2015-11" db="EMBL/GenBank/DDBJ databases">
        <title>Bacillus caseinolyticus sp nov.</title>
        <authorList>
            <person name="Dastager S.G."/>
            <person name="Mawlankar R."/>
        </authorList>
    </citation>
    <scope>NUCLEOTIDE SEQUENCE [LARGE SCALE GENOMIC DNA]</scope>
    <source>
        <strain evidence="2 3">SGD-V-76</strain>
    </source>
</reference>
<dbReference type="Proteomes" id="UP000053681">
    <property type="component" value="Unassembled WGS sequence"/>
</dbReference>
<gene>
    <name evidence="2" type="ORF">AS180_04270</name>
</gene>
<evidence type="ECO:0000313" key="2">
    <source>
        <dbReference type="EMBL" id="KSU89073.1"/>
    </source>
</evidence>
<dbReference type="RefSeq" id="WP_062686485.1">
    <property type="nucleotide sequence ID" value="NZ_KQ758631.1"/>
</dbReference>
<dbReference type="EMBL" id="LNQP01000011">
    <property type="protein sequence ID" value="KSU89073.1"/>
    <property type="molecule type" value="Genomic_DNA"/>
</dbReference>
<feature type="transmembrane region" description="Helical" evidence="1">
    <location>
        <begin position="35"/>
        <end position="56"/>
    </location>
</feature>
<feature type="transmembrane region" description="Helical" evidence="1">
    <location>
        <begin position="7"/>
        <end position="29"/>
    </location>
</feature>
<evidence type="ECO:0000313" key="3">
    <source>
        <dbReference type="Proteomes" id="UP000053681"/>
    </source>
</evidence>
<organism evidence="2 3">
    <name type="scientific">Priestia veravalensis</name>
    <dbReference type="NCBI Taxonomy" id="1414648"/>
    <lineage>
        <taxon>Bacteria</taxon>
        <taxon>Bacillati</taxon>
        <taxon>Bacillota</taxon>
        <taxon>Bacilli</taxon>
        <taxon>Bacillales</taxon>
        <taxon>Bacillaceae</taxon>
        <taxon>Priestia</taxon>
    </lineage>
</organism>
<keyword evidence="3" id="KW-1185">Reference proteome</keyword>
<keyword evidence="1" id="KW-0472">Membrane</keyword>
<name>A0A0V8JQ37_9BACI</name>
<keyword evidence="1" id="KW-1133">Transmembrane helix</keyword>
<proteinExistence type="predicted"/>
<dbReference type="PROSITE" id="PS51257">
    <property type="entry name" value="PROKAR_LIPOPROTEIN"/>
    <property type="match status" value="1"/>
</dbReference>
<sequence length="61" mass="6697">MVKAGLFGHYTFVGVLFGCISGLFIEGVVYEEIAVLPLGLFSGLLVGSCVDLYRWWKTPVK</sequence>
<protein>
    <submittedName>
        <fullName evidence="2">Uncharacterized protein</fullName>
    </submittedName>
</protein>
<accession>A0A0V8JQ37</accession>
<dbReference type="AlphaFoldDB" id="A0A0V8JQ37"/>
<evidence type="ECO:0000256" key="1">
    <source>
        <dbReference type="SAM" id="Phobius"/>
    </source>
</evidence>
<comment type="caution">
    <text evidence="2">The sequence shown here is derived from an EMBL/GenBank/DDBJ whole genome shotgun (WGS) entry which is preliminary data.</text>
</comment>
<keyword evidence="1" id="KW-0812">Transmembrane</keyword>